<keyword evidence="1" id="KW-0175">Coiled coil</keyword>
<accession>A0A497ETG2</accession>
<reference evidence="2 3" key="1">
    <citation type="submission" date="2018-06" db="EMBL/GenBank/DDBJ databases">
        <title>Extensive metabolic versatility and redundancy in microbially diverse, dynamic hydrothermal sediments.</title>
        <authorList>
            <person name="Dombrowski N."/>
            <person name="Teske A."/>
            <person name="Baker B.J."/>
        </authorList>
    </citation>
    <scope>NUCLEOTIDE SEQUENCE [LARGE SCALE GENOMIC DNA]</scope>
    <source>
        <strain evidence="2">B66_G16</strain>
    </source>
</reference>
<dbReference type="AlphaFoldDB" id="A0A497ETG2"/>
<comment type="caution">
    <text evidence="2">The sequence shown here is derived from an EMBL/GenBank/DDBJ whole genome shotgun (WGS) entry which is preliminary data.</text>
</comment>
<evidence type="ECO:0000313" key="2">
    <source>
        <dbReference type="EMBL" id="RLE50469.1"/>
    </source>
</evidence>
<dbReference type="EMBL" id="QMQV01000005">
    <property type="protein sequence ID" value="RLE50469.1"/>
    <property type="molecule type" value="Genomic_DNA"/>
</dbReference>
<evidence type="ECO:0000313" key="3">
    <source>
        <dbReference type="Proteomes" id="UP000278475"/>
    </source>
</evidence>
<organism evidence="2 3">
    <name type="scientific">Thermoproteota archaeon</name>
    <dbReference type="NCBI Taxonomy" id="2056631"/>
    <lineage>
        <taxon>Archaea</taxon>
        <taxon>Thermoproteota</taxon>
    </lineage>
</organism>
<name>A0A497ETG2_9CREN</name>
<proteinExistence type="predicted"/>
<dbReference type="Proteomes" id="UP000278475">
    <property type="component" value="Unassembled WGS sequence"/>
</dbReference>
<feature type="coiled-coil region" evidence="1">
    <location>
        <begin position="1"/>
        <end position="32"/>
    </location>
</feature>
<evidence type="ECO:0000256" key="1">
    <source>
        <dbReference type="SAM" id="Coils"/>
    </source>
</evidence>
<protein>
    <submittedName>
        <fullName evidence="2">Uncharacterized protein</fullName>
    </submittedName>
</protein>
<gene>
    <name evidence="2" type="ORF">DRJ31_01240</name>
</gene>
<sequence>MEEETRGLAELKKELENRIAELEKELELLRGCLKVVDEALAKSSFKPAIELITQPTATAQQARATTPTPPKVGYEEEQEVQIRSKYGELLATMYVGKKHVRIVPAQDKKFSVKTPPFASFFLDRVLNEMRRKDEKSAERGEKYPEEVLKYDIKTVDGDAIAEIFIDNVLDENRIREIKSAVRWTFERMYEKTSGKRAY</sequence>